<evidence type="ECO:0000256" key="4">
    <source>
        <dbReference type="PROSITE-ProRule" id="PRU00236"/>
    </source>
</evidence>
<evidence type="ECO:0000313" key="7">
    <source>
        <dbReference type="Proteomes" id="UP000594890"/>
    </source>
</evidence>
<keyword evidence="3" id="KW-0520">NAD</keyword>
<evidence type="ECO:0000313" key="6">
    <source>
        <dbReference type="EMBL" id="QOQ99856.1"/>
    </source>
</evidence>
<keyword evidence="2" id="KW-0808">Transferase</keyword>
<dbReference type="InterPro" id="IPR029035">
    <property type="entry name" value="DHS-like_NAD/FAD-binding_dom"/>
</dbReference>
<dbReference type="InterPro" id="IPR003000">
    <property type="entry name" value="Sirtuin"/>
</dbReference>
<dbReference type="EMBL" id="CP063088">
    <property type="protein sequence ID" value="QOQ99856.1"/>
    <property type="molecule type" value="Genomic_DNA"/>
</dbReference>
<organism evidence="6 7">
    <name type="scientific">Campylobacter lari</name>
    <dbReference type="NCBI Taxonomy" id="201"/>
    <lineage>
        <taxon>Bacteria</taxon>
        <taxon>Pseudomonadati</taxon>
        <taxon>Campylobacterota</taxon>
        <taxon>Epsilonproteobacteria</taxon>
        <taxon>Campylobacterales</taxon>
        <taxon>Campylobacteraceae</taxon>
        <taxon>Campylobacter</taxon>
    </lineage>
</organism>
<feature type="domain" description="Deacetylase sirtuin-type" evidence="5">
    <location>
        <begin position="1"/>
        <end position="275"/>
    </location>
</feature>
<dbReference type="InterPro" id="IPR026591">
    <property type="entry name" value="Sirtuin_cat_small_dom_sf"/>
</dbReference>
<dbReference type="InterPro" id="IPR050134">
    <property type="entry name" value="NAD-dep_sirtuin_deacylases"/>
</dbReference>
<evidence type="ECO:0000256" key="3">
    <source>
        <dbReference type="ARBA" id="ARBA00023027"/>
    </source>
</evidence>
<dbReference type="Gene3D" id="3.40.50.1220">
    <property type="entry name" value="TPP-binding domain"/>
    <property type="match status" value="1"/>
</dbReference>
<dbReference type="GO" id="GO:0017136">
    <property type="term" value="F:histone deacetylase activity, NAD-dependent"/>
    <property type="evidence" value="ECO:0007669"/>
    <property type="project" value="TreeGrafter"/>
</dbReference>
<protein>
    <recommendedName>
        <fullName evidence="1">protein acetyllysine N-acetyltransferase</fullName>
        <ecNumber evidence="1">2.3.1.286</ecNumber>
    </recommendedName>
</protein>
<evidence type="ECO:0000256" key="2">
    <source>
        <dbReference type="ARBA" id="ARBA00022679"/>
    </source>
</evidence>
<accession>A0A7M1MI22</accession>
<dbReference type="CDD" id="cd00296">
    <property type="entry name" value="SIR2"/>
    <property type="match status" value="1"/>
</dbReference>
<evidence type="ECO:0000259" key="5">
    <source>
        <dbReference type="PROSITE" id="PS50305"/>
    </source>
</evidence>
<dbReference type="Proteomes" id="UP000594890">
    <property type="component" value="Chromosome"/>
</dbReference>
<dbReference type="Gene3D" id="3.30.1600.10">
    <property type="entry name" value="SIR2/SIRT2 'Small Domain"/>
    <property type="match status" value="1"/>
</dbReference>
<dbReference type="EC" id="2.3.1.286" evidence="1"/>
<dbReference type="Pfam" id="PF02146">
    <property type="entry name" value="SIR2"/>
    <property type="match status" value="1"/>
</dbReference>
<dbReference type="PANTHER" id="PTHR11085">
    <property type="entry name" value="NAD-DEPENDENT PROTEIN DEACYLASE SIRTUIN-5, MITOCHONDRIAL-RELATED"/>
    <property type="match status" value="1"/>
</dbReference>
<dbReference type="GO" id="GO:0070403">
    <property type="term" value="F:NAD+ binding"/>
    <property type="evidence" value="ECO:0007669"/>
    <property type="project" value="InterPro"/>
</dbReference>
<dbReference type="InterPro" id="IPR026590">
    <property type="entry name" value="Ssirtuin_cat_dom"/>
</dbReference>
<comment type="caution">
    <text evidence="4">Lacks conserved residue(s) required for the propagation of feature annotation.</text>
</comment>
<dbReference type="PANTHER" id="PTHR11085:SF10">
    <property type="entry name" value="NAD-DEPENDENT PROTEIN DEACYLASE SIRTUIN-5, MITOCHONDRIAL-RELATED"/>
    <property type="match status" value="1"/>
</dbReference>
<dbReference type="SUPFAM" id="SSF52467">
    <property type="entry name" value="DHS-like NAD/FAD-binding domain"/>
    <property type="match status" value="1"/>
</dbReference>
<name>A0A7M1MI22_CAMLA</name>
<evidence type="ECO:0000256" key="1">
    <source>
        <dbReference type="ARBA" id="ARBA00012928"/>
    </source>
</evidence>
<proteinExistence type="predicted"/>
<dbReference type="AlphaFoldDB" id="A0A7M1MI22"/>
<sequence>MQIQTYIKEALDKAEVIIITAGAGMGVDSGLPDFRGKEGFWRAYPHLQKLDIDFERTANPTNFYTNAQLAWAFYGHRFKLYKDTKPHKGYEILLKLAKSKQDYYVVTTNVDGHFKKAGFDENKIYEFHGNINYLQCFNYACGDLIWQMQEELDIDMENFKALSLPKCPRCQGLARPNILMFNDGSFNDSRYFLQKQSYKNWLKLLEDKNILLIELGAGKAVPSMRMFGEDFCKKSKARTLLRINPNECDFPKFFRNGIGLKMKALEALEMIDSLI</sequence>
<reference evidence="6 7" key="1">
    <citation type="submission" date="2020-10" db="EMBL/GenBank/DDBJ databases">
        <title>Campylobacter and Helicobacter PacBio genomes.</title>
        <authorList>
            <person name="Lane C."/>
        </authorList>
    </citation>
    <scope>NUCLEOTIDE SEQUENCE [LARGE SCALE GENOMIC DNA]</scope>
    <source>
        <strain evidence="6 7">2014D-0218</strain>
    </source>
</reference>
<dbReference type="PROSITE" id="PS50305">
    <property type="entry name" value="SIRTUIN"/>
    <property type="match status" value="1"/>
</dbReference>
<gene>
    <name evidence="6" type="ORF">HW242_00985</name>
</gene>